<keyword evidence="3" id="KW-0072">Autophagy</keyword>
<feature type="domain" description="Autophagy protein ATG17-like" evidence="7">
    <location>
        <begin position="154"/>
        <end position="488"/>
    </location>
</feature>
<gene>
    <name evidence="9" type="ORF">ZEAMMB73_Zm00001d015493</name>
</gene>
<sequence length="1037" mass="116242">MSSGSAVTGGGAEEAAAVPLGQKLMVHVAENGHTLEFQCGGDTLVEAIQHSIHHLCVIPPSDQLLLCGNTSLDGANALAYYKLPRDDREVFLYNKARLLADSRPPAPESIYIPEPNIPPPPPRPQDSSPVGASADPALKALVSYETRFRYHFQVANAVYQSSLAKFELCRRLLREGQVQERALDTARSNLEHTFRKLSQRYSEFLRCFTQQHRSHVEMLANFERDVQKLRAVRLHPALQSEGRHCLMDLLKENDLRKLADGCLSSHKKFEVKVSQLKANFLELKKRVEGLFNAMNSGGCKDVEKLIKEHQGVIGDQKIIMQALSKDVDTSKKLVDDCSSCQLSASLRPHDAVSAVGRIYEIHENDNLPSIQNFDHSLTKLLEKCKDKKNEMNTLVHVCMQRVKSSQISIKGMMSELIAFQEVMGHQEDFDNLKIVSGLGYAYRACVAEVARRKSYFKLYTGFAGKHAEKLAIECQNEKTRREDFHRTWSRYIPDGVMCSMGLFDSPSQCDVKVAPFDCDLLPIDVDAALKKAREKTAEALAAKDEFAYQLQSLLTAKQEKCLAYEKRIQDLEERLANQYIKGHMVSGSKDTSGSLLSAFKSNDCNLDVSGGRQTQIRDESSVAMDEASSTSEQPSKQAEGGDENMTDISGALNLQLLDSAACTNLDAFMTELPRDNEHKIVNIDKEGHMLTQLTMADTSDVRIEDPLSILNSRTNEHHTLELRNKELLVSELQSTLDQKSKQLGETEIKLSAMMDEVNSLMKELEQIRGLLDESQMNCAHLENCLHEAREEARTNKCSSDRRAVEYDALRSSALRIHGLFERLNNCVTAPGMTGFAESLRSLALSLASSVKKDEADTTVQFQQCIKILADKVYLLTRQSAELLERYSAMQAVHGDITKELDLKKVLIKNLYNKLQQEKQASKEKISFGRFEVHELAVFFRNSAGHYEAINRNYPNYFLSEESVALFTEHHLRYPAYIIGQIVHIERHIAHPGQMRGAPRPDSSGGRRSPAAMLTPYNLPGGREYFVVTVAMLPNAAR</sequence>
<dbReference type="InterPro" id="IPR029071">
    <property type="entry name" value="Ubiquitin-like_domsf"/>
</dbReference>
<dbReference type="PANTHER" id="PTHR13222:SF1">
    <property type="entry name" value="RB1-INDUCIBLE COILED-COIL PROTEIN 1"/>
    <property type="match status" value="1"/>
</dbReference>
<proteinExistence type="predicted"/>
<dbReference type="InterPro" id="IPR019460">
    <property type="entry name" value="Atg11_C"/>
</dbReference>
<feature type="domain" description="Autophagy-related protein 11 C-terminal" evidence="8">
    <location>
        <begin position="909"/>
        <end position="1031"/>
    </location>
</feature>
<organism evidence="9">
    <name type="scientific">Zea mays</name>
    <name type="common">Maize</name>
    <dbReference type="NCBI Taxonomy" id="4577"/>
    <lineage>
        <taxon>Eukaryota</taxon>
        <taxon>Viridiplantae</taxon>
        <taxon>Streptophyta</taxon>
        <taxon>Embryophyta</taxon>
        <taxon>Tracheophyta</taxon>
        <taxon>Spermatophyta</taxon>
        <taxon>Magnoliopsida</taxon>
        <taxon>Liliopsida</taxon>
        <taxon>Poales</taxon>
        <taxon>Poaceae</taxon>
        <taxon>PACMAD clade</taxon>
        <taxon>Panicoideae</taxon>
        <taxon>Andropogonodae</taxon>
        <taxon>Andropogoneae</taxon>
        <taxon>Tripsacinae</taxon>
        <taxon>Zea</taxon>
    </lineage>
</organism>
<feature type="coiled-coil region" evidence="5">
    <location>
        <begin position="554"/>
        <end position="581"/>
    </location>
</feature>
<evidence type="ECO:0000259" key="7">
    <source>
        <dbReference type="Pfam" id="PF04108"/>
    </source>
</evidence>
<keyword evidence="1" id="KW-0813">Transport</keyword>
<dbReference type="SUPFAM" id="SSF54236">
    <property type="entry name" value="Ubiquitin-like"/>
    <property type="match status" value="1"/>
</dbReference>
<dbReference type="PANTHER" id="PTHR13222">
    <property type="entry name" value="RB1-INDUCIBLE COILED-COIL"/>
    <property type="match status" value="1"/>
</dbReference>
<evidence type="ECO:0000256" key="5">
    <source>
        <dbReference type="SAM" id="Coils"/>
    </source>
</evidence>
<feature type="compositionally biased region" description="Polar residues" evidence="6">
    <location>
        <begin position="627"/>
        <end position="636"/>
    </location>
</feature>
<dbReference type="InterPro" id="IPR045326">
    <property type="entry name" value="ATG17-like_dom"/>
</dbReference>
<feature type="coiled-coil region" evidence="5">
    <location>
        <begin position="722"/>
        <end position="791"/>
    </location>
</feature>
<accession>A0A1D6H2C9</accession>
<dbReference type="EMBL" id="CM000781">
    <property type="protein sequence ID" value="AQK69017.1"/>
    <property type="molecule type" value="Genomic_DNA"/>
</dbReference>
<dbReference type="Pfam" id="PF10377">
    <property type="entry name" value="ATG11"/>
    <property type="match status" value="1"/>
</dbReference>
<evidence type="ECO:0000256" key="3">
    <source>
        <dbReference type="ARBA" id="ARBA00023006"/>
    </source>
</evidence>
<evidence type="ECO:0000256" key="2">
    <source>
        <dbReference type="ARBA" id="ARBA00022927"/>
    </source>
</evidence>
<feature type="region of interest" description="Disordered" evidence="6">
    <location>
        <begin position="609"/>
        <end position="646"/>
    </location>
</feature>
<dbReference type="Pfam" id="PF04108">
    <property type="entry name" value="ATG17_like"/>
    <property type="match status" value="1"/>
</dbReference>
<evidence type="ECO:0000256" key="6">
    <source>
        <dbReference type="SAM" id="MobiDB-lite"/>
    </source>
</evidence>
<evidence type="ECO:0000256" key="4">
    <source>
        <dbReference type="ARBA" id="ARBA00023054"/>
    </source>
</evidence>
<dbReference type="GO" id="GO:0000045">
    <property type="term" value="P:autophagosome assembly"/>
    <property type="evidence" value="ECO:0007669"/>
    <property type="project" value="InterPro"/>
</dbReference>
<dbReference type="AlphaFoldDB" id="A0A1D6H2C9"/>
<feature type="compositionally biased region" description="Pro residues" evidence="6">
    <location>
        <begin position="115"/>
        <end position="124"/>
    </location>
</feature>
<evidence type="ECO:0000256" key="1">
    <source>
        <dbReference type="ARBA" id="ARBA00022448"/>
    </source>
</evidence>
<dbReference type="InterPro" id="IPR040040">
    <property type="entry name" value="ATG11"/>
</dbReference>
<evidence type="ECO:0000313" key="9">
    <source>
        <dbReference type="EMBL" id="AQK69017.1"/>
    </source>
</evidence>
<evidence type="ECO:0000259" key="8">
    <source>
        <dbReference type="Pfam" id="PF10377"/>
    </source>
</evidence>
<keyword evidence="2" id="KW-0653">Protein transport</keyword>
<keyword evidence="4 5" id="KW-0175">Coiled coil</keyword>
<dbReference type="GO" id="GO:0015031">
    <property type="term" value="P:protein transport"/>
    <property type="evidence" value="ECO:0007669"/>
    <property type="project" value="UniProtKB-KW"/>
</dbReference>
<feature type="region of interest" description="Disordered" evidence="6">
    <location>
        <begin position="104"/>
        <end position="132"/>
    </location>
</feature>
<feature type="region of interest" description="Disordered" evidence="6">
    <location>
        <begin position="991"/>
        <end position="1012"/>
    </location>
</feature>
<name>A0A1D6H2C9_MAIZE</name>
<protein>
    <submittedName>
        <fullName evidence="9">Autophagy-related protein 11</fullName>
    </submittedName>
</protein>
<dbReference type="ExpressionAtlas" id="A0A1D6H2C9">
    <property type="expression patterns" value="baseline and differential"/>
</dbReference>
<reference evidence="9" key="1">
    <citation type="submission" date="2015-12" db="EMBL/GenBank/DDBJ databases">
        <title>Update maize B73 reference genome by single molecule sequencing technologies.</title>
        <authorList>
            <consortium name="Maize Genome Sequencing Project"/>
            <person name="Ware D."/>
        </authorList>
    </citation>
    <scope>NUCLEOTIDE SEQUENCE</scope>
    <source>
        <tissue evidence="9">Seedling</tissue>
    </source>
</reference>